<comment type="function">
    <text evidence="3">Involved in the assembly of C/D box small nucleolar ribonucleoprotein (snoRNP) particles. Recruits the SWI/SNF complex to the core promoter of rRNA genes and enhances pre-rRNA transcription. Mediates interaction of TELO2 with the R2TP complex which is necessary for the stability of MTOR and SMG1. Positively regulates the assembly and activity of the mTORC1 complex.</text>
</comment>
<evidence type="ECO:0000256" key="4">
    <source>
        <dbReference type="SAM" id="MobiDB-lite"/>
    </source>
</evidence>
<dbReference type="EMBL" id="JARBDR010000214">
    <property type="protein sequence ID" value="KAJ8318301.1"/>
    <property type="molecule type" value="Genomic_DNA"/>
</dbReference>
<evidence type="ECO:0000259" key="5">
    <source>
        <dbReference type="Pfam" id="PF08190"/>
    </source>
</evidence>
<dbReference type="InterPro" id="IPR050734">
    <property type="entry name" value="PIH1/Kintoun_subfamily"/>
</dbReference>
<protein>
    <recommendedName>
        <fullName evidence="2">PIH1 domain-containing protein 1</fullName>
    </recommendedName>
</protein>
<evidence type="ECO:0000256" key="3">
    <source>
        <dbReference type="ARBA" id="ARBA00046233"/>
    </source>
</evidence>
<reference evidence="7 8" key="1">
    <citation type="submission" date="2022-12" db="EMBL/GenBank/DDBJ databases">
        <title>Chromosome-level genome of Tegillarca granosa.</title>
        <authorList>
            <person name="Kim J."/>
        </authorList>
    </citation>
    <scope>NUCLEOTIDE SEQUENCE [LARGE SCALE GENOMIC DNA]</scope>
    <source>
        <strain evidence="7">Teg-2019</strain>
        <tissue evidence="7">Adductor muscle</tissue>
    </source>
</reference>
<sequence length="304" mass="34675">MLETEIDESDALLQRLMLDAVAREGQLGGSPSQGEIPFIHIIPTPGFCLKTKNESQEKIFINICMSDDVPEPKDITENELIKLLETDDAFQYRVPMGIGEPHAEMDKGGKGCTAYDVIINSKFYQKIHQSDVFYRFFLQLMLEGIESKYEQNLCREFVILKNRKSVGKLQEQRIRTQSKPVIMEMDEMSQSKAPSSLPSKSPLIQEMPPDEPKSRGKEPEYRIIQDPPEGHPEFLVAEINLPQVKTASTFSLDVGEDRILLQTRSNAYYLDVFLPYFLMQEECGAQFNRKTKILTITMPVQPCS</sequence>
<organism evidence="7 8">
    <name type="scientific">Tegillarca granosa</name>
    <name type="common">Malaysian cockle</name>
    <name type="synonym">Anadara granosa</name>
    <dbReference type="NCBI Taxonomy" id="220873"/>
    <lineage>
        <taxon>Eukaryota</taxon>
        <taxon>Metazoa</taxon>
        <taxon>Spiralia</taxon>
        <taxon>Lophotrochozoa</taxon>
        <taxon>Mollusca</taxon>
        <taxon>Bivalvia</taxon>
        <taxon>Autobranchia</taxon>
        <taxon>Pteriomorphia</taxon>
        <taxon>Arcoida</taxon>
        <taxon>Arcoidea</taxon>
        <taxon>Arcidae</taxon>
        <taxon>Tegillarca</taxon>
    </lineage>
</organism>
<evidence type="ECO:0000256" key="1">
    <source>
        <dbReference type="ARBA" id="ARBA00008511"/>
    </source>
</evidence>
<evidence type="ECO:0000313" key="7">
    <source>
        <dbReference type="EMBL" id="KAJ8318301.1"/>
    </source>
</evidence>
<evidence type="ECO:0000256" key="2">
    <source>
        <dbReference type="ARBA" id="ARBA00040540"/>
    </source>
</evidence>
<feature type="compositionally biased region" description="Low complexity" evidence="4">
    <location>
        <begin position="190"/>
        <end position="203"/>
    </location>
</feature>
<proteinExistence type="inferred from homology"/>
<dbReference type="Proteomes" id="UP001217089">
    <property type="component" value="Unassembled WGS sequence"/>
</dbReference>
<feature type="region of interest" description="Disordered" evidence="4">
    <location>
        <begin position="187"/>
        <end position="218"/>
    </location>
</feature>
<dbReference type="Pfam" id="PF08190">
    <property type="entry name" value="PIH1"/>
    <property type="match status" value="1"/>
</dbReference>
<dbReference type="InterPro" id="IPR012981">
    <property type="entry name" value="PIH1_N"/>
</dbReference>
<dbReference type="Pfam" id="PF18201">
    <property type="entry name" value="PIH1_CS"/>
    <property type="match status" value="1"/>
</dbReference>
<keyword evidence="8" id="KW-1185">Reference proteome</keyword>
<comment type="caution">
    <text evidence="7">The sequence shown here is derived from an EMBL/GenBank/DDBJ whole genome shotgun (WGS) entry which is preliminary data.</text>
</comment>
<gene>
    <name evidence="7" type="ORF">KUTeg_003392</name>
</gene>
<dbReference type="InterPro" id="IPR041442">
    <property type="entry name" value="PIH1D1/2/3_CS-like"/>
</dbReference>
<dbReference type="PANTHER" id="PTHR22997:SF0">
    <property type="entry name" value="PIH1 DOMAIN-CONTAINING PROTEIN 1"/>
    <property type="match status" value="1"/>
</dbReference>
<feature type="domain" description="PIH1 N-terminal" evidence="5">
    <location>
        <begin position="34"/>
        <end position="180"/>
    </location>
</feature>
<evidence type="ECO:0000313" key="8">
    <source>
        <dbReference type="Proteomes" id="UP001217089"/>
    </source>
</evidence>
<dbReference type="PANTHER" id="PTHR22997">
    <property type="entry name" value="PIH1 DOMAIN-CONTAINING PROTEIN 1"/>
    <property type="match status" value="1"/>
</dbReference>
<name>A0ABQ9FNM6_TEGGR</name>
<evidence type="ECO:0000259" key="6">
    <source>
        <dbReference type="Pfam" id="PF18201"/>
    </source>
</evidence>
<feature type="domain" description="PIH1D1/2/3 CS-like" evidence="6">
    <location>
        <begin position="229"/>
        <end position="301"/>
    </location>
</feature>
<accession>A0ABQ9FNM6</accession>
<comment type="similarity">
    <text evidence="1">Belongs to the PIH1 family.</text>
</comment>